<keyword evidence="2" id="KW-1133">Transmembrane helix</keyword>
<feature type="transmembrane region" description="Helical" evidence="2">
    <location>
        <begin position="34"/>
        <end position="51"/>
    </location>
</feature>
<feature type="transmembrane region" description="Helical" evidence="2">
    <location>
        <begin position="178"/>
        <end position="200"/>
    </location>
</feature>
<evidence type="ECO:0000256" key="1">
    <source>
        <dbReference type="SAM" id="MobiDB-lite"/>
    </source>
</evidence>
<dbReference type="Proteomes" id="UP000799640">
    <property type="component" value="Unassembled WGS sequence"/>
</dbReference>
<proteinExistence type="predicted"/>
<dbReference type="OrthoDB" id="3596006at2759"/>
<evidence type="ECO:0000256" key="2">
    <source>
        <dbReference type="SAM" id="Phobius"/>
    </source>
</evidence>
<evidence type="ECO:0000313" key="4">
    <source>
        <dbReference type="Proteomes" id="UP000799640"/>
    </source>
</evidence>
<evidence type="ECO:0000313" key="3">
    <source>
        <dbReference type="EMBL" id="KAF2403621.1"/>
    </source>
</evidence>
<feature type="transmembrane region" description="Helical" evidence="2">
    <location>
        <begin position="89"/>
        <end position="112"/>
    </location>
</feature>
<keyword evidence="4" id="KW-1185">Reference proteome</keyword>
<gene>
    <name evidence="3" type="ORF">EJ06DRAFT_471809</name>
</gene>
<feature type="transmembrane region" description="Helical" evidence="2">
    <location>
        <begin position="124"/>
        <end position="149"/>
    </location>
</feature>
<sequence length="290" mass="32662">MTVIWGLDLKEIQWSKFKNSNMWNNMYYRRRTKFGVYQLAMILCVVSESLGTDALSQYLDQKRLVAATLPRLPNGEPVREYNRDIVGSFSYNIFAGVFVATIFGAAFFFDLFWPERRESKAVKLAWRICSVLASIFALSSAINLTVILVTRRARLSTPSMEKAITVKPALTYRKNGEAVASVVLIWLGWLATVWATVLMWRCISHIDRYGPFSKHARPMEPKPTDHAARLSDDVPVASESNPHTHEAQPELAKPTEAARPGEGVRVADNGYAHQPNSSLNRHATAHHPGY</sequence>
<name>A0A6G1I607_9PEZI</name>
<reference evidence="3" key="1">
    <citation type="journal article" date="2020" name="Stud. Mycol.">
        <title>101 Dothideomycetes genomes: a test case for predicting lifestyles and emergence of pathogens.</title>
        <authorList>
            <person name="Haridas S."/>
            <person name="Albert R."/>
            <person name="Binder M."/>
            <person name="Bloem J."/>
            <person name="Labutti K."/>
            <person name="Salamov A."/>
            <person name="Andreopoulos B."/>
            <person name="Baker S."/>
            <person name="Barry K."/>
            <person name="Bills G."/>
            <person name="Bluhm B."/>
            <person name="Cannon C."/>
            <person name="Castanera R."/>
            <person name="Culley D."/>
            <person name="Daum C."/>
            <person name="Ezra D."/>
            <person name="Gonzalez J."/>
            <person name="Henrissat B."/>
            <person name="Kuo A."/>
            <person name="Liang C."/>
            <person name="Lipzen A."/>
            <person name="Lutzoni F."/>
            <person name="Magnuson J."/>
            <person name="Mondo S."/>
            <person name="Nolan M."/>
            <person name="Ohm R."/>
            <person name="Pangilinan J."/>
            <person name="Park H.-J."/>
            <person name="Ramirez L."/>
            <person name="Alfaro M."/>
            <person name="Sun H."/>
            <person name="Tritt A."/>
            <person name="Yoshinaga Y."/>
            <person name="Zwiers L.-H."/>
            <person name="Turgeon B."/>
            <person name="Goodwin S."/>
            <person name="Spatafora J."/>
            <person name="Crous P."/>
            <person name="Grigoriev I."/>
        </authorList>
    </citation>
    <scope>NUCLEOTIDE SEQUENCE</scope>
    <source>
        <strain evidence="3">CBS 262.69</strain>
    </source>
</reference>
<dbReference type="AlphaFoldDB" id="A0A6G1I607"/>
<protein>
    <recommendedName>
        <fullName evidence="5">MARVEL domain-containing protein</fullName>
    </recommendedName>
</protein>
<evidence type="ECO:0008006" key="5">
    <source>
        <dbReference type="Google" id="ProtNLM"/>
    </source>
</evidence>
<dbReference type="EMBL" id="ML996689">
    <property type="protein sequence ID" value="KAF2403621.1"/>
    <property type="molecule type" value="Genomic_DNA"/>
</dbReference>
<keyword evidence="2" id="KW-0472">Membrane</keyword>
<keyword evidence="2" id="KW-0812">Transmembrane</keyword>
<feature type="region of interest" description="Disordered" evidence="1">
    <location>
        <begin position="235"/>
        <end position="290"/>
    </location>
</feature>
<organism evidence="3 4">
    <name type="scientific">Trichodelitschia bisporula</name>
    <dbReference type="NCBI Taxonomy" id="703511"/>
    <lineage>
        <taxon>Eukaryota</taxon>
        <taxon>Fungi</taxon>
        <taxon>Dikarya</taxon>
        <taxon>Ascomycota</taxon>
        <taxon>Pezizomycotina</taxon>
        <taxon>Dothideomycetes</taxon>
        <taxon>Dothideomycetes incertae sedis</taxon>
        <taxon>Phaeotrichales</taxon>
        <taxon>Phaeotrichaceae</taxon>
        <taxon>Trichodelitschia</taxon>
    </lineage>
</organism>
<accession>A0A6G1I607</accession>